<dbReference type="Proteomes" id="UP000235916">
    <property type="component" value="Unassembled WGS sequence"/>
</dbReference>
<gene>
    <name evidence="4" type="ORF">C1O66_09455</name>
</gene>
<evidence type="ECO:0000259" key="3">
    <source>
        <dbReference type="Pfam" id="PF02230"/>
    </source>
</evidence>
<accession>A0A2N8L1W2</accession>
<proteinExistence type="inferred from homology"/>
<dbReference type="GO" id="GO:0016787">
    <property type="term" value="F:hydrolase activity"/>
    <property type="evidence" value="ECO:0007669"/>
    <property type="project" value="UniProtKB-KW"/>
</dbReference>
<evidence type="ECO:0000256" key="2">
    <source>
        <dbReference type="ARBA" id="ARBA00022801"/>
    </source>
</evidence>
<dbReference type="OrthoDB" id="9801763at2"/>
<name>A0A2N8L1W2_9BURK</name>
<dbReference type="InterPro" id="IPR029058">
    <property type="entry name" value="AB_hydrolase_fold"/>
</dbReference>
<evidence type="ECO:0000256" key="1">
    <source>
        <dbReference type="ARBA" id="ARBA00006499"/>
    </source>
</evidence>
<dbReference type="AlphaFoldDB" id="A0A2N8L1W2"/>
<dbReference type="Gene3D" id="3.40.50.1820">
    <property type="entry name" value="alpha/beta hydrolase"/>
    <property type="match status" value="1"/>
</dbReference>
<dbReference type="SUPFAM" id="SSF53474">
    <property type="entry name" value="alpha/beta-Hydrolases"/>
    <property type="match status" value="1"/>
</dbReference>
<evidence type="ECO:0000313" key="5">
    <source>
        <dbReference type="Proteomes" id="UP000235916"/>
    </source>
</evidence>
<protein>
    <submittedName>
        <fullName evidence="4">Carboxylesterase</fullName>
    </submittedName>
</protein>
<comment type="caution">
    <text evidence="4">The sequence shown here is derived from an EMBL/GenBank/DDBJ whole genome shotgun (WGS) entry which is preliminary data.</text>
</comment>
<feature type="domain" description="Phospholipase/carboxylesterase/thioesterase" evidence="3">
    <location>
        <begin position="15"/>
        <end position="217"/>
    </location>
</feature>
<dbReference type="EMBL" id="POSP01000003">
    <property type="protein sequence ID" value="PND39662.1"/>
    <property type="molecule type" value="Genomic_DNA"/>
</dbReference>
<organism evidence="4 5">
    <name type="scientific">Kinneretia aquatilis</name>
    <dbReference type="NCBI Taxonomy" id="2070761"/>
    <lineage>
        <taxon>Bacteria</taxon>
        <taxon>Pseudomonadati</taxon>
        <taxon>Pseudomonadota</taxon>
        <taxon>Betaproteobacteria</taxon>
        <taxon>Burkholderiales</taxon>
        <taxon>Sphaerotilaceae</taxon>
        <taxon>Roseateles</taxon>
    </lineage>
</organism>
<comment type="similarity">
    <text evidence="1">Belongs to the AB hydrolase superfamily. AB hydrolase 2 family.</text>
</comment>
<dbReference type="InterPro" id="IPR050565">
    <property type="entry name" value="LYPA1-2/EST-like"/>
</dbReference>
<dbReference type="Pfam" id="PF02230">
    <property type="entry name" value="Abhydrolase_2"/>
    <property type="match status" value="1"/>
</dbReference>
<keyword evidence="2" id="KW-0378">Hydrolase</keyword>
<dbReference type="PANTHER" id="PTHR10655:SF17">
    <property type="entry name" value="LYSOPHOSPHOLIPASE-LIKE PROTEIN 1"/>
    <property type="match status" value="1"/>
</dbReference>
<dbReference type="InterPro" id="IPR003140">
    <property type="entry name" value="PLipase/COase/thioEstase"/>
</dbReference>
<keyword evidence="5" id="KW-1185">Reference proteome</keyword>
<sequence>MTLPALQHDTGPNPRTSLIVLHGLGADGHDFVPLCEELDLRALGAVRFIFPHAPEQAVTINGGYVMRAWYDIRQVDLQRQEDADGVRASGAAIAALIDAERARGVPAQRIVLMGFSQGCAMSLFTGLRYPERLGGIVALSGYNPLAEHFEAERSDANRLTPIFMAHGRLDPVVVPARGEAAREQLRALGHTVEWHDYRMEHSVCPEELRDLQAWLLKTLG</sequence>
<reference evidence="4 5" key="1">
    <citation type="submission" date="2018-01" db="EMBL/GenBank/DDBJ databases">
        <title>Draft genome sequence of Paucibacter aquatile CR182 isolated from freshwater of the Nakdong River.</title>
        <authorList>
            <person name="Choi A."/>
            <person name="Chung E.J."/>
        </authorList>
    </citation>
    <scope>NUCLEOTIDE SEQUENCE [LARGE SCALE GENOMIC DNA]</scope>
    <source>
        <strain evidence="4 5">CR182</strain>
    </source>
</reference>
<evidence type="ECO:0000313" key="4">
    <source>
        <dbReference type="EMBL" id="PND39662.1"/>
    </source>
</evidence>
<dbReference type="PANTHER" id="PTHR10655">
    <property type="entry name" value="LYSOPHOSPHOLIPASE-RELATED"/>
    <property type="match status" value="1"/>
</dbReference>